<dbReference type="OrthoDB" id="1735853at2759"/>
<evidence type="ECO:0000313" key="2">
    <source>
        <dbReference type="EMBL" id="CEQ43072.1"/>
    </source>
</evidence>
<dbReference type="InterPro" id="IPR058033">
    <property type="entry name" value="ARM_TBCD_2nd"/>
</dbReference>
<dbReference type="InterPro" id="IPR016024">
    <property type="entry name" value="ARM-type_fold"/>
</dbReference>
<dbReference type="PANTHER" id="PTHR12658">
    <property type="entry name" value="BETA-TUBULIN COFACTOR D"/>
    <property type="match status" value="1"/>
</dbReference>
<protein>
    <submittedName>
        <fullName evidence="2">SPOSA6832_04967-mRNA-1:cds</fullName>
    </submittedName>
</protein>
<dbReference type="GO" id="GO:0007023">
    <property type="term" value="P:post-chaperonin tubulin folding pathway"/>
    <property type="evidence" value="ECO:0007669"/>
    <property type="project" value="InterPro"/>
</dbReference>
<gene>
    <name evidence="2" type="primary">SPOSA6832_04967</name>
</gene>
<dbReference type="InterPro" id="IPR011989">
    <property type="entry name" value="ARM-like"/>
</dbReference>
<dbReference type="Proteomes" id="UP000243876">
    <property type="component" value="Unassembled WGS sequence"/>
</dbReference>
<dbReference type="Pfam" id="PF23579">
    <property type="entry name" value="ARM_TBCD"/>
    <property type="match status" value="1"/>
</dbReference>
<dbReference type="GO" id="GO:0007021">
    <property type="term" value="P:tubulin complex assembly"/>
    <property type="evidence" value="ECO:0007669"/>
    <property type="project" value="InterPro"/>
</dbReference>
<name>A0A0D6ESG9_SPOSA</name>
<sequence length="775" mass="84828">MTEGDEQLPFAAFSRASEFIQDARQLTNVDFDALPTAQEEQEEIKLLSGLCAMLDEYQEQSYLLDPSLEALVSPLLDTLRQNVRRPNPRLATARMQRLARLIYFLTKVRGAKTIVRFFPHEVTDLVLLVRLLSPSSSSPSSSTAPSATAEIASSSWELRYVLLLWLSVAVRLPFDLARLDPGTGEAIEEVGMRYLGTASKERDGATEVLARFYARRVPFAGSRPGWQDAPLGSLLKACEENLAKLETVSIASGLIQTLCEVVKTASPATLNTYWPQLYQLLAFLPAGAGGPLLAKYRVKLAGRLALMRLTTTDGDVPEEVEVVLGELLEGLSHTDTIVRWSAAKYIARITSLLPVSFASEIVDAVLGIFEDGLEDSDRAEHGLQGACFAFGELGRRGKIREREQVDRLLKGVMQRESDDGHEQALLLDHRRNMQTIGSSVRDSAAYVLWSLARTLSPSQAQLYAQKLAERLVCVALFDREVAIRRAASAAFQEGVGRWGVFPHGIDVLRKIDFFTVSIRHRAFLEAAPSVARYIPSEPSLSFATPDGLAHLAHLRRHPEYRLPVLNHLISTGITHYDPDIRVLSAKALGKIVSLDAEEHASGLVGEQIGKLATNDPAKLHGVLLSLAALADSTANVPAEPREELRAKIFSATCSLLASPSSRQLRTSHAVLFAALSSVASSAPVSCPPGSSVAQLSSNWFELVHLACEHQEESVHEQAGAAMRRMSETQCAALLLGEVDYAGPNRGKLVKVVERLTVFIQREVSCSPSFTWVDWG</sequence>
<organism evidence="2 3">
    <name type="scientific">Sporidiobolus salmonicolor</name>
    <name type="common">Yeast-like fungus</name>
    <name type="synonym">Sporobolomyces salmonicolor</name>
    <dbReference type="NCBI Taxonomy" id="5005"/>
    <lineage>
        <taxon>Eukaryota</taxon>
        <taxon>Fungi</taxon>
        <taxon>Dikarya</taxon>
        <taxon>Basidiomycota</taxon>
        <taxon>Pucciniomycotina</taxon>
        <taxon>Microbotryomycetes</taxon>
        <taxon>Sporidiobolales</taxon>
        <taxon>Sporidiobolaceae</taxon>
        <taxon>Sporobolomyces</taxon>
    </lineage>
</organism>
<dbReference type="GO" id="GO:0048487">
    <property type="term" value="F:beta-tubulin binding"/>
    <property type="evidence" value="ECO:0007669"/>
    <property type="project" value="InterPro"/>
</dbReference>
<proteinExistence type="predicted"/>
<dbReference type="EMBL" id="CENE01000048">
    <property type="protein sequence ID" value="CEQ43072.1"/>
    <property type="molecule type" value="Genomic_DNA"/>
</dbReference>
<evidence type="ECO:0000259" key="1">
    <source>
        <dbReference type="Pfam" id="PF25767"/>
    </source>
</evidence>
<dbReference type="Pfam" id="PF25767">
    <property type="entry name" value="ARM_TBCD_2nd"/>
    <property type="match status" value="1"/>
</dbReference>
<reference evidence="3" key="1">
    <citation type="submission" date="2015-02" db="EMBL/GenBank/DDBJ databases">
        <authorList>
            <person name="Gon?alves P."/>
        </authorList>
    </citation>
    <scope>NUCLEOTIDE SEQUENCE [LARGE SCALE GENOMIC DNA]</scope>
</reference>
<dbReference type="Gene3D" id="1.25.10.10">
    <property type="entry name" value="Leucine-rich Repeat Variant"/>
    <property type="match status" value="1"/>
</dbReference>
<dbReference type="InterPro" id="IPR033162">
    <property type="entry name" value="TBCD"/>
</dbReference>
<dbReference type="GO" id="GO:0000226">
    <property type="term" value="P:microtubule cytoskeleton organization"/>
    <property type="evidence" value="ECO:0007669"/>
    <property type="project" value="TreeGrafter"/>
</dbReference>
<evidence type="ECO:0000313" key="3">
    <source>
        <dbReference type="Proteomes" id="UP000243876"/>
    </source>
</evidence>
<feature type="domain" description="Tubulin-folding cofactor D ARM repeats" evidence="1">
    <location>
        <begin position="311"/>
        <end position="505"/>
    </location>
</feature>
<dbReference type="PANTHER" id="PTHR12658:SF0">
    <property type="entry name" value="TUBULIN-SPECIFIC CHAPERONE D"/>
    <property type="match status" value="1"/>
</dbReference>
<dbReference type="SUPFAM" id="SSF48371">
    <property type="entry name" value="ARM repeat"/>
    <property type="match status" value="1"/>
</dbReference>
<accession>A0A0D6ESG9</accession>
<dbReference type="GO" id="GO:0005096">
    <property type="term" value="F:GTPase activator activity"/>
    <property type="evidence" value="ECO:0007669"/>
    <property type="project" value="InterPro"/>
</dbReference>
<dbReference type="AlphaFoldDB" id="A0A0D6ESG9"/>
<keyword evidence="3" id="KW-1185">Reference proteome</keyword>